<dbReference type="EMBL" id="MGDX01000010">
    <property type="protein sequence ID" value="OGL71583.1"/>
    <property type="molecule type" value="Genomic_DNA"/>
</dbReference>
<dbReference type="AlphaFoldDB" id="A0A1F7TZX0"/>
<accession>A0A1F7TZX0</accession>
<organism evidence="1 2">
    <name type="scientific">Candidatus Uhrbacteria bacterium RIFCSPHIGHO2_02_FULL_53_13</name>
    <dbReference type="NCBI Taxonomy" id="1802389"/>
    <lineage>
        <taxon>Bacteria</taxon>
        <taxon>Candidatus Uhriibacteriota</taxon>
    </lineage>
</organism>
<reference evidence="1 2" key="1">
    <citation type="journal article" date="2016" name="Nat. Commun.">
        <title>Thousands of microbial genomes shed light on interconnected biogeochemical processes in an aquifer system.</title>
        <authorList>
            <person name="Anantharaman K."/>
            <person name="Brown C.T."/>
            <person name="Hug L.A."/>
            <person name="Sharon I."/>
            <person name="Castelle C.J."/>
            <person name="Probst A.J."/>
            <person name="Thomas B.C."/>
            <person name="Singh A."/>
            <person name="Wilkins M.J."/>
            <person name="Karaoz U."/>
            <person name="Brodie E.L."/>
            <person name="Williams K.H."/>
            <person name="Hubbard S.S."/>
            <person name="Banfield J.F."/>
        </authorList>
    </citation>
    <scope>NUCLEOTIDE SEQUENCE [LARGE SCALE GENOMIC DNA]</scope>
</reference>
<gene>
    <name evidence="1" type="ORF">A3C17_02655</name>
</gene>
<evidence type="ECO:0000313" key="1">
    <source>
        <dbReference type="EMBL" id="OGL71583.1"/>
    </source>
</evidence>
<proteinExistence type="predicted"/>
<comment type="caution">
    <text evidence="1">The sequence shown here is derived from an EMBL/GenBank/DDBJ whole genome shotgun (WGS) entry which is preliminary data.</text>
</comment>
<protein>
    <submittedName>
        <fullName evidence="1">Uncharacterized protein</fullName>
    </submittedName>
</protein>
<sequence>MGMFLYPLVLVVTVWCMNSSPRQDDGADPSLDVSSAVTIVDSVAETSMGQVVLEAGVDEAVLQWGTITLSGIQLRLIHSYPLAVLRERLHTFVHPDEGMEPIVRIVFDAGTRMDWHWLATAHYNEQGDPVMSLNAVALYEHWLDMKEVDGAFEDFLLIVELHEVFHLRDQGVDMRFAVGAMSPNELADIEIAAYIDGIAIAKAMIEEGRAPNEALSPLMHSVYAYAVGADDPTHPIWVQFGRMITQRENTFSQDVVAWSAKNHSE</sequence>
<dbReference type="Proteomes" id="UP000177097">
    <property type="component" value="Unassembled WGS sequence"/>
</dbReference>
<evidence type="ECO:0000313" key="2">
    <source>
        <dbReference type="Proteomes" id="UP000177097"/>
    </source>
</evidence>
<name>A0A1F7TZX0_9BACT</name>